<reference evidence="2 3" key="1">
    <citation type="journal article" date="2006" name="Nature">
        <title>Global trends of whole-genome duplications revealed by the ciliate Paramecium tetraurelia.</title>
        <authorList>
            <consortium name="Genoscope"/>
            <person name="Aury J.-M."/>
            <person name="Jaillon O."/>
            <person name="Duret L."/>
            <person name="Noel B."/>
            <person name="Jubin C."/>
            <person name="Porcel B.M."/>
            <person name="Segurens B."/>
            <person name="Daubin V."/>
            <person name="Anthouard V."/>
            <person name="Aiach N."/>
            <person name="Arnaiz O."/>
            <person name="Billaut A."/>
            <person name="Beisson J."/>
            <person name="Blanc I."/>
            <person name="Bouhouche K."/>
            <person name="Camara F."/>
            <person name="Duharcourt S."/>
            <person name="Guigo R."/>
            <person name="Gogendeau D."/>
            <person name="Katinka M."/>
            <person name="Keller A.-M."/>
            <person name="Kissmehl R."/>
            <person name="Klotz C."/>
            <person name="Koll F."/>
            <person name="Le Moue A."/>
            <person name="Lepere C."/>
            <person name="Malinsky S."/>
            <person name="Nowacki M."/>
            <person name="Nowak J.K."/>
            <person name="Plattner H."/>
            <person name="Poulain J."/>
            <person name="Ruiz F."/>
            <person name="Serrano V."/>
            <person name="Zagulski M."/>
            <person name="Dessen P."/>
            <person name="Betermier M."/>
            <person name="Weissenbach J."/>
            <person name="Scarpelli C."/>
            <person name="Schachter V."/>
            <person name="Sperling L."/>
            <person name="Meyer E."/>
            <person name="Cohen J."/>
            <person name="Wincker P."/>
        </authorList>
    </citation>
    <scope>NUCLEOTIDE SEQUENCE [LARGE SCALE GENOMIC DNA]</scope>
    <source>
        <strain evidence="2 3">Stock d4-2</strain>
    </source>
</reference>
<dbReference type="KEGG" id="ptm:GSPATT00003705001"/>
<dbReference type="OMA" id="LICRGCA"/>
<proteinExistence type="predicted"/>
<dbReference type="Proteomes" id="UP000000600">
    <property type="component" value="Unassembled WGS sequence"/>
</dbReference>
<organism evidence="2 3">
    <name type="scientific">Paramecium tetraurelia</name>
    <dbReference type="NCBI Taxonomy" id="5888"/>
    <lineage>
        <taxon>Eukaryota</taxon>
        <taxon>Sar</taxon>
        <taxon>Alveolata</taxon>
        <taxon>Ciliophora</taxon>
        <taxon>Intramacronucleata</taxon>
        <taxon>Oligohymenophorea</taxon>
        <taxon>Peniculida</taxon>
        <taxon>Parameciidae</taxon>
        <taxon>Paramecium</taxon>
    </lineage>
</organism>
<feature type="compositionally biased region" description="Low complexity" evidence="1">
    <location>
        <begin position="129"/>
        <end position="143"/>
    </location>
</feature>
<dbReference type="RefSeq" id="XP_001458237.1">
    <property type="nucleotide sequence ID" value="XM_001458200.2"/>
</dbReference>
<dbReference type="HOGENOM" id="CLU_922754_0_0_1"/>
<name>A0E6C3_PARTE</name>
<dbReference type="AlphaFoldDB" id="A0E6C3"/>
<dbReference type="OrthoDB" id="310378at2759"/>
<gene>
    <name evidence="2" type="ORF">GSPATT00003705001</name>
</gene>
<dbReference type="InParanoid" id="A0E6C3"/>
<evidence type="ECO:0000313" key="3">
    <source>
        <dbReference type="Proteomes" id="UP000000600"/>
    </source>
</evidence>
<dbReference type="EMBL" id="CT868660">
    <property type="protein sequence ID" value="CAK90840.1"/>
    <property type="molecule type" value="Genomic_DNA"/>
</dbReference>
<protein>
    <submittedName>
        <fullName evidence="2">Uncharacterized protein</fullName>
    </submittedName>
</protein>
<evidence type="ECO:0000313" key="2">
    <source>
        <dbReference type="EMBL" id="CAK90840.1"/>
    </source>
</evidence>
<accession>A0E6C3</accession>
<keyword evidence="3" id="KW-1185">Reference proteome</keyword>
<feature type="region of interest" description="Disordered" evidence="1">
    <location>
        <begin position="129"/>
        <end position="149"/>
    </location>
</feature>
<evidence type="ECO:0000256" key="1">
    <source>
        <dbReference type="SAM" id="MobiDB-lite"/>
    </source>
</evidence>
<sequence length="302" mass="35427">MHVQYEENEKRSLICRGCAGRTLGQDSSKCCCQENKFVNVLKNHYVDGKNINQLKEMLDLTQGCENFCEEHGYLYEFIMTKKLLSEGESQFDSQELYCKMCIKQNQEKLQSYNIELLNDQYCIMPEQNSQMNQNGQQQNDQSQAKSHSEQLRYEVNNVFEKMRIASQNEQQLKEKIVMAYQRKENIKYQVRSLSNINQQNQVNQLSKEDQENRDKMISQLQKLKDAIDLRIKAIAYLENGYHDYLHDDYLEGESVRTKIINEGYTIQVDEYGNHQEKGGELNTAKGYSIVDAIAYFDHIQLI</sequence>
<dbReference type="GeneID" id="5044022"/>